<dbReference type="InterPro" id="IPR021109">
    <property type="entry name" value="Peptidase_aspartic_dom_sf"/>
</dbReference>
<keyword evidence="3" id="KW-1185">Reference proteome</keyword>
<comment type="caution">
    <text evidence="2">The sequence shown here is derived from an EMBL/GenBank/DDBJ whole genome shotgun (WGS) entry which is preliminary data.</text>
</comment>
<dbReference type="STRING" id="180088.A0A1J8QV79"/>
<reference evidence="2 3" key="1">
    <citation type="submission" date="2016-03" db="EMBL/GenBank/DDBJ databases">
        <title>Comparative genomics of the ectomycorrhizal sister species Rhizopogon vinicolor and Rhizopogon vesiculosus (Basidiomycota: Boletales) reveals a divergence of the mating type B locus.</title>
        <authorList>
            <person name="Mujic A.B."/>
            <person name="Kuo A."/>
            <person name="Tritt A."/>
            <person name="Lipzen A."/>
            <person name="Chen C."/>
            <person name="Johnson J."/>
            <person name="Sharma A."/>
            <person name="Barry K."/>
            <person name="Grigoriev I.V."/>
            <person name="Spatafora J.W."/>
        </authorList>
    </citation>
    <scope>NUCLEOTIDE SEQUENCE [LARGE SCALE GENOMIC DNA]</scope>
    <source>
        <strain evidence="2 3">AM-OR11-056</strain>
    </source>
</reference>
<dbReference type="Proteomes" id="UP000183567">
    <property type="component" value="Unassembled WGS sequence"/>
</dbReference>
<feature type="compositionally biased region" description="Polar residues" evidence="1">
    <location>
        <begin position="112"/>
        <end position="121"/>
    </location>
</feature>
<feature type="compositionally biased region" description="Acidic residues" evidence="1">
    <location>
        <begin position="98"/>
        <end position="108"/>
    </location>
</feature>
<evidence type="ECO:0000256" key="1">
    <source>
        <dbReference type="SAM" id="MobiDB-lite"/>
    </source>
</evidence>
<gene>
    <name evidence="2" type="ORF">AZE42_12609</name>
</gene>
<dbReference type="AlphaFoldDB" id="A0A1J8QV79"/>
<accession>A0A1J8QV79</accession>
<dbReference type="Gene3D" id="2.40.70.10">
    <property type="entry name" value="Acid Proteases"/>
    <property type="match status" value="1"/>
</dbReference>
<feature type="region of interest" description="Disordered" evidence="1">
    <location>
        <begin position="98"/>
        <end position="121"/>
    </location>
</feature>
<dbReference type="EMBL" id="LVVM01004172">
    <property type="protein sequence ID" value="OJA13394.1"/>
    <property type="molecule type" value="Genomic_DNA"/>
</dbReference>
<dbReference type="OrthoDB" id="2692800at2759"/>
<proteinExistence type="predicted"/>
<organism evidence="2 3">
    <name type="scientific">Rhizopogon vesiculosus</name>
    <dbReference type="NCBI Taxonomy" id="180088"/>
    <lineage>
        <taxon>Eukaryota</taxon>
        <taxon>Fungi</taxon>
        <taxon>Dikarya</taxon>
        <taxon>Basidiomycota</taxon>
        <taxon>Agaricomycotina</taxon>
        <taxon>Agaricomycetes</taxon>
        <taxon>Agaricomycetidae</taxon>
        <taxon>Boletales</taxon>
        <taxon>Suillineae</taxon>
        <taxon>Rhizopogonaceae</taxon>
        <taxon>Rhizopogon</taxon>
    </lineage>
</organism>
<name>A0A1J8QV79_9AGAM</name>
<evidence type="ECO:0000313" key="2">
    <source>
        <dbReference type="EMBL" id="OJA13394.1"/>
    </source>
</evidence>
<feature type="non-terminal residue" evidence="2">
    <location>
        <position position="121"/>
    </location>
</feature>
<sequence length="121" mass="13919">MKIAEHEEQEAAFMIMDLGSKDVIIGIDWLRFHNPEIDWNTGKFSLSRCPIKCTSKARKRSKTKETKTCEECPRELNLSKDKTVDTLNLDIPSFIDKEDDDADEELVEETPRSINSISVEE</sequence>
<protein>
    <submittedName>
        <fullName evidence="2">Uncharacterized protein</fullName>
    </submittedName>
</protein>
<evidence type="ECO:0000313" key="3">
    <source>
        <dbReference type="Proteomes" id="UP000183567"/>
    </source>
</evidence>